<gene>
    <name evidence="2" type="ORF">FKW44_022624</name>
</gene>
<feature type="region of interest" description="Disordered" evidence="1">
    <location>
        <begin position="1"/>
        <end position="52"/>
    </location>
</feature>
<proteinExistence type="predicted"/>
<name>A0A7T8JUJ9_CALRO</name>
<sequence length="52" mass="5413">MKIIVATRTTSSCGPLVTPLKKSDPSWSQGRTLSPDSRGGTALSLTPPKLSS</sequence>
<evidence type="ECO:0000313" key="2">
    <source>
        <dbReference type="EMBL" id="QQP34661.1"/>
    </source>
</evidence>
<dbReference type="Proteomes" id="UP000595437">
    <property type="component" value="Chromosome 17"/>
</dbReference>
<accession>A0A7T8JUJ9</accession>
<keyword evidence="3" id="KW-1185">Reference proteome</keyword>
<evidence type="ECO:0000256" key="1">
    <source>
        <dbReference type="SAM" id="MobiDB-lite"/>
    </source>
</evidence>
<feature type="compositionally biased region" description="Polar residues" evidence="1">
    <location>
        <begin position="25"/>
        <end position="35"/>
    </location>
</feature>
<protein>
    <submittedName>
        <fullName evidence="2">Uncharacterized protein</fullName>
    </submittedName>
</protein>
<dbReference type="EMBL" id="CP045906">
    <property type="protein sequence ID" value="QQP34661.1"/>
    <property type="molecule type" value="Genomic_DNA"/>
</dbReference>
<evidence type="ECO:0000313" key="3">
    <source>
        <dbReference type="Proteomes" id="UP000595437"/>
    </source>
</evidence>
<dbReference type="AlphaFoldDB" id="A0A7T8JUJ9"/>
<reference evidence="3" key="1">
    <citation type="submission" date="2021-01" db="EMBL/GenBank/DDBJ databases">
        <title>Caligus Genome Assembly.</title>
        <authorList>
            <person name="Gallardo-Escarate C."/>
        </authorList>
    </citation>
    <scope>NUCLEOTIDE SEQUENCE [LARGE SCALE GENOMIC DNA]</scope>
</reference>
<organism evidence="2 3">
    <name type="scientific">Caligus rogercresseyi</name>
    <name type="common">Sea louse</name>
    <dbReference type="NCBI Taxonomy" id="217165"/>
    <lineage>
        <taxon>Eukaryota</taxon>
        <taxon>Metazoa</taxon>
        <taxon>Ecdysozoa</taxon>
        <taxon>Arthropoda</taxon>
        <taxon>Crustacea</taxon>
        <taxon>Multicrustacea</taxon>
        <taxon>Hexanauplia</taxon>
        <taxon>Copepoda</taxon>
        <taxon>Siphonostomatoida</taxon>
        <taxon>Caligidae</taxon>
        <taxon>Caligus</taxon>
    </lineage>
</organism>